<protein>
    <recommendedName>
        <fullName evidence="3">N-acetylglucosamine-induced protein 1</fullName>
    </recommendedName>
</protein>
<reference evidence="1 2" key="1">
    <citation type="submission" date="2023-10" db="EMBL/GenBank/DDBJ databases">
        <title>Draft Genome Sequence of Candida saopaulonensis from a very Premature Infant with Sepsis.</title>
        <authorList>
            <person name="Ning Y."/>
            <person name="Dai R."/>
            <person name="Xiao M."/>
            <person name="Xu Y."/>
            <person name="Yan Q."/>
            <person name="Zhang L."/>
        </authorList>
    </citation>
    <scope>NUCLEOTIDE SEQUENCE [LARGE SCALE GENOMIC DNA]</scope>
    <source>
        <strain evidence="1 2">19XY460</strain>
    </source>
</reference>
<evidence type="ECO:0000313" key="1">
    <source>
        <dbReference type="EMBL" id="WPK23440.1"/>
    </source>
</evidence>
<dbReference type="EMBL" id="CP138894">
    <property type="protein sequence ID" value="WPK23440.1"/>
    <property type="molecule type" value="Genomic_DNA"/>
</dbReference>
<accession>A0AAX4H4D9</accession>
<dbReference type="Pfam" id="PF12239">
    <property type="entry name" value="DUF3605"/>
    <property type="match status" value="1"/>
</dbReference>
<gene>
    <name evidence="1" type="ORF">PUMCH_000681</name>
</gene>
<evidence type="ECO:0008006" key="3">
    <source>
        <dbReference type="Google" id="ProtNLM"/>
    </source>
</evidence>
<name>A0AAX4H4D9_9ASCO</name>
<dbReference type="GeneID" id="88171749"/>
<proteinExistence type="predicted"/>
<organism evidence="1 2">
    <name type="scientific">Australozyma saopauloensis</name>
    <dbReference type="NCBI Taxonomy" id="291208"/>
    <lineage>
        <taxon>Eukaryota</taxon>
        <taxon>Fungi</taxon>
        <taxon>Dikarya</taxon>
        <taxon>Ascomycota</taxon>
        <taxon>Saccharomycotina</taxon>
        <taxon>Pichiomycetes</taxon>
        <taxon>Metschnikowiaceae</taxon>
        <taxon>Australozyma</taxon>
    </lineage>
</organism>
<dbReference type="AlphaFoldDB" id="A0AAX4H4D9"/>
<evidence type="ECO:0000313" key="2">
    <source>
        <dbReference type="Proteomes" id="UP001338582"/>
    </source>
</evidence>
<dbReference type="PANTHER" id="PTHR35020:SF2">
    <property type="entry name" value="N-ACETYLGLUCOSAMINE-INDUCED PROTEIN 1"/>
    <property type="match status" value="1"/>
</dbReference>
<dbReference type="PANTHER" id="PTHR35020">
    <property type="entry name" value="N-ACETYLGLUCOSAMINE-INDUCED PROTEIN 1"/>
    <property type="match status" value="1"/>
</dbReference>
<dbReference type="GO" id="GO:0006044">
    <property type="term" value="P:N-acetylglucosamine metabolic process"/>
    <property type="evidence" value="ECO:0007669"/>
    <property type="project" value="TreeGrafter"/>
</dbReference>
<dbReference type="KEGG" id="asau:88171749"/>
<dbReference type="RefSeq" id="XP_062875826.1">
    <property type="nucleotide sequence ID" value="XM_063019756.1"/>
</dbReference>
<dbReference type="GO" id="GO:0005737">
    <property type="term" value="C:cytoplasm"/>
    <property type="evidence" value="ECO:0007669"/>
    <property type="project" value="TreeGrafter"/>
</dbReference>
<dbReference type="Proteomes" id="UP001338582">
    <property type="component" value="Chromosome 1"/>
</dbReference>
<sequence length="195" mass="22399">MTASKYADHEFTWPEIQHIIRTNQLEVFARSKAQIEKYHSFKDTLNSKGTTVFKHLVVNSLHWCTAEEVAGIPDSQVTIAQSGAGLFQCASDLKIIRNDFPYYFADNITHLCVWSKRPIESDPESDIGDISEETRAVVETYIRDKFVDQLGIPRERLAWFRNWESLQSVKEISHIHVLIKDMSSEQLEQALASPM</sequence>
<keyword evidence="2" id="KW-1185">Reference proteome</keyword>
<dbReference type="InterPro" id="IPR022036">
    <property type="entry name" value="DUF3605"/>
</dbReference>